<evidence type="ECO:0000313" key="2">
    <source>
        <dbReference type="EMBL" id="KAK1464826.1"/>
    </source>
</evidence>
<gene>
    <name evidence="2" type="ORF">CMEL01_12181</name>
</gene>
<reference evidence="2 3" key="1">
    <citation type="submission" date="2016-10" db="EMBL/GenBank/DDBJ databases">
        <title>The genome sequence of Colletotrichum fioriniae PJ7.</title>
        <authorList>
            <person name="Baroncelli R."/>
        </authorList>
    </citation>
    <scope>NUCLEOTIDE SEQUENCE [LARGE SCALE GENOMIC DNA]</scope>
    <source>
        <strain evidence="2">Col 31</strain>
    </source>
</reference>
<comment type="caution">
    <text evidence="2">The sequence shown here is derived from an EMBL/GenBank/DDBJ whole genome shotgun (WGS) entry which is preliminary data.</text>
</comment>
<evidence type="ECO:0000256" key="1">
    <source>
        <dbReference type="SAM" id="MobiDB-lite"/>
    </source>
</evidence>
<evidence type="ECO:0000313" key="3">
    <source>
        <dbReference type="Proteomes" id="UP001239795"/>
    </source>
</evidence>
<organism evidence="2 3">
    <name type="scientific">Colletotrichum melonis</name>
    <dbReference type="NCBI Taxonomy" id="1209925"/>
    <lineage>
        <taxon>Eukaryota</taxon>
        <taxon>Fungi</taxon>
        <taxon>Dikarya</taxon>
        <taxon>Ascomycota</taxon>
        <taxon>Pezizomycotina</taxon>
        <taxon>Sordariomycetes</taxon>
        <taxon>Hypocreomycetidae</taxon>
        <taxon>Glomerellales</taxon>
        <taxon>Glomerellaceae</taxon>
        <taxon>Colletotrichum</taxon>
        <taxon>Colletotrichum acutatum species complex</taxon>
    </lineage>
</organism>
<dbReference type="Proteomes" id="UP001239795">
    <property type="component" value="Unassembled WGS sequence"/>
</dbReference>
<feature type="region of interest" description="Disordered" evidence="1">
    <location>
        <begin position="45"/>
        <end position="108"/>
    </location>
</feature>
<dbReference type="EMBL" id="MLGG01000005">
    <property type="protein sequence ID" value="KAK1464826.1"/>
    <property type="molecule type" value="Genomic_DNA"/>
</dbReference>
<feature type="compositionally biased region" description="Basic and acidic residues" evidence="1">
    <location>
        <begin position="99"/>
        <end position="108"/>
    </location>
</feature>
<sequence>MASQMNIPRISMRRGSFFLHLATKYVAQTPRLLRTIVRQSCATCTSMHQKTKTGHRGQVESQRRRDIIRYDHSKKRSLSSAPTSRLLLPASFQRRKSNKRPEERGGWD</sequence>
<name>A0AAI9UW94_9PEZI</name>
<keyword evidence="3" id="KW-1185">Reference proteome</keyword>
<proteinExistence type="predicted"/>
<protein>
    <submittedName>
        <fullName evidence="2">Uncharacterized protein</fullName>
    </submittedName>
</protein>
<accession>A0AAI9UW94</accession>
<dbReference type="AlphaFoldDB" id="A0AAI9UW94"/>
<feature type="compositionally biased region" description="Basic and acidic residues" evidence="1">
    <location>
        <begin position="57"/>
        <end position="71"/>
    </location>
</feature>